<name>A0ABP6QL91_9ACTN</name>
<dbReference type="RefSeq" id="WP_344838594.1">
    <property type="nucleotide sequence ID" value="NZ_BAAAUV010000038.1"/>
</dbReference>
<dbReference type="InterPro" id="IPR025565">
    <property type="entry name" value="DUF4328"/>
</dbReference>
<dbReference type="EMBL" id="BAAAUV010000038">
    <property type="protein sequence ID" value="GAA3239449.1"/>
    <property type="molecule type" value="Genomic_DNA"/>
</dbReference>
<keyword evidence="1" id="KW-0472">Membrane</keyword>
<feature type="transmembrane region" description="Helical" evidence="1">
    <location>
        <begin position="161"/>
        <end position="180"/>
    </location>
</feature>
<proteinExistence type="predicted"/>
<feature type="transmembrane region" description="Helical" evidence="1">
    <location>
        <begin position="17"/>
        <end position="38"/>
    </location>
</feature>
<comment type="caution">
    <text evidence="3">The sequence shown here is derived from an EMBL/GenBank/DDBJ whole genome shotgun (WGS) entry which is preliminary data.</text>
</comment>
<evidence type="ECO:0000313" key="3">
    <source>
        <dbReference type="EMBL" id="GAA3239449.1"/>
    </source>
</evidence>
<dbReference type="Pfam" id="PF14219">
    <property type="entry name" value="DUF4328"/>
    <property type="match status" value="1"/>
</dbReference>
<keyword evidence="1" id="KW-0812">Transmembrane</keyword>
<dbReference type="Proteomes" id="UP001501237">
    <property type="component" value="Unassembled WGS sequence"/>
</dbReference>
<feature type="domain" description="DUF4328" evidence="2">
    <location>
        <begin position="47"/>
        <end position="160"/>
    </location>
</feature>
<sequence>MAHGEIRAVAGHRNAGLAGFGVAGLGALGMVVAGLLAAGGAFGRDRAEDVLAVVTLAELGATVPCGIAFVAWMYRMRWNGETITRYAYRHGADHNLYGWYIPIANLWIPAEIVDDLWEASTPSEHSDTTLIWSWWVSFVLGNAALGVAFSLEPLLVAGAGLLRGVAALLGAVLVVKISALQQAAYAERMRTDPPRLRSYRRRRRLGGEI</sequence>
<protein>
    <recommendedName>
        <fullName evidence="2">DUF4328 domain-containing protein</fullName>
    </recommendedName>
</protein>
<evidence type="ECO:0000313" key="4">
    <source>
        <dbReference type="Proteomes" id="UP001501237"/>
    </source>
</evidence>
<keyword evidence="1" id="KW-1133">Transmembrane helix</keyword>
<evidence type="ECO:0000259" key="2">
    <source>
        <dbReference type="Pfam" id="PF14219"/>
    </source>
</evidence>
<evidence type="ECO:0000256" key="1">
    <source>
        <dbReference type="SAM" id="Phobius"/>
    </source>
</evidence>
<feature type="transmembrane region" description="Helical" evidence="1">
    <location>
        <begin position="50"/>
        <end position="74"/>
    </location>
</feature>
<organism evidence="3 4">
    <name type="scientific">Actinocorallia longicatena</name>
    <dbReference type="NCBI Taxonomy" id="111803"/>
    <lineage>
        <taxon>Bacteria</taxon>
        <taxon>Bacillati</taxon>
        <taxon>Actinomycetota</taxon>
        <taxon>Actinomycetes</taxon>
        <taxon>Streptosporangiales</taxon>
        <taxon>Thermomonosporaceae</taxon>
        <taxon>Actinocorallia</taxon>
    </lineage>
</organism>
<keyword evidence="4" id="KW-1185">Reference proteome</keyword>
<reference evidence="4" key="1">
    <citation type="journal article" date="2019" name="Int. J. Syst. Evol. Microbiol.">
        <title>The Global Catalogue of Microorganisms (GCM) 10K type strain sequencing project: providing services to taxonomists for standard genome sequencing and annotation.</title>
        <authorList>
            <consortium name="The Broad Institute Genomics Platform"/>
            <consortium name="The Broad Institute Genome Sequencing Center for Infectious Disease"/>
            <person name="Wu L."/>
            <person name="Ma J."/>
        </authorList>
    </citation>
    <scope>NUCLEOTIDE SEQUENCE [LARGE SCALE GENOMIC DNA]</scope>
    <source>
        <strain evidence="4">JCM 9377</strain>
    </source>
</reference>
<accession>A0ABP6QL91</accession>
<gene>
    <name evidence="3" type="ORF">GCM10010468_75640</name>
</gene>
<feature type="transmembrane region" description="Helical" evidence="1">
    <location>
        <begin position="130"/>
        <end position="149"/>
    </location>
</feature>